<accession>A0A679KKJ1</accession>
<dbReference type="KEGG" id="vg:62676398"/>
<dbReference type="GeneID" id="62676398"/>
<proteinExistence type="predicted"/>
<organism evidence="1 2">
    <name type="scientific">Xanthomonas phage Bosa</name>
    <dbReference type="NCBI Taxonomy" id="2674976"/>
    <lineage>
        <taxon>Viruses</taxon>
        <taxon>Duplodnaviria</taxon>
        <taxon>Heunggongvirae</taxon>
        <taxon>Uroviricota</taxon>
        <taxon>Caudoviricetes</taxon>
        <taxon>Mesyanzhinovviridae</taxon>
        <taxon>Bradleyvirinae</taxon>
        <taxon>Bosavirus</taxon>
        <taxon>Bosavirus bosa</taxon>
    </lineage>
</organism>
<reference evidence="1" key="1">
    <citation type="submission" date="2019-12" db="EMBL/GenBank/DDBJ databases">
        <authorList>
            <person name="Ansaldi M."/>
            <person name="Clavijo F."/>
        </authorList>
    </citation>
    <scope>NUCLEOTIDE SEQUENCE [LARGE SCALE GENOMIC DNA]</scope>
</reference>
<name>A0A679KKJ1_9CAUD</name>
<evidence type="ECO:0000313" key="2">
    <source>
        <dbReference type="Proteomes" id="UP000464956"/>
    </source>
</evidence>
<sequence>MAVIEMTGVVRSVTPTPVASALDTSITLGGWTYPWGFPIVEPGSNNPKQGSFATPPAVAVSAPPSFSVASRIGGFVDDLYYRVHVRPGVLELGNLLSSQTRAIEVWNAHFEGKTLEAIDAEGLDGIVLTQPEVPPTTFGALESRIYQVSISTNGAPTIDGRYVFDFGDEEPTLRITGRRVVLWPFIPQTKFRESLEWQTDLLQAYSSEQRLALRTAPRQRFLYEFQLLPQQYSRAKAISTQWAHRVYGVPVWGELTRLGQLLEGQASLTFDATSADYRNNDIALVWQDDETFLTIETVGASATGLELKVPLGRSFDNAYVMPLRYARTLNGTEFTRRPDDVTMARLEFLVTNNIDLGASVGLPQYRGKDVLMDRSVTLSDLAEKIVRPVDQFDNGSGPITADPQRGYPDRTETLGLDALSRAEAWRYRTWLHARRGKQKGFWLPGWNRDLLILANVDSAATSITVRPIGYPLYYGISDIMLVLTDGSVFYNRVLSGSTDTDGNEVLSLGGGFGRSFAASEVDLVCFMRHVRLDTDSVEITHSYAGRCSSTIPVIETPEGF</sequence>
<dbReference type="EMBL" id="LR743532">
    <property type="protein sequence ID" value="CAA2409849.1"/>
    <property type="molecule type" value="Genomic_DNA"/>
</dbReference>
<evidence type="ECO:0000313" key="1">
    <source>
        <dbReference type="EMBL" id="CAA2409849.1"/>
    </source>
</evidence>
<dbReference type="Proteomes" id="UP000464956">
    <property type="component" value="Chromosome"/>
</dbReference>
<keyword evidence="2" id="KW-1185">Reference proteome</keyword>
<dbReference type="RefSeq" id="YP_009997035.1">
    <property type="nucleotide sequence ID" value="NC_052967.1"/>
</dbReference>
<protein>
    <submittedName>
        <fullName evidence="1">Phage protein</fullName>
    </submittedName>
</protein>